<gene>
    <name evidence="1" type="ORF">J2S48_000629</name>
</gene>
<comment type="caution">
    <text evidence="1">The sequence shown here is derived from an EMBL/GenBank/DDBJ whole genome shotgun (WGS) entry which is preliminary data.</text>
</comment>
<proteinExistence type="predicted"/>
<dbReference type="EMBL" id="JAVDYE010000001">
    <property type="protein sequence ID" value="MDR7381114.1"/>
    <property type="molecule type" value="Genomic_DNA"/>
</dbReference>
<evidence type="ECO:0000313" key="1">
    <source>
        <dbReference type="EMBL" id="MDR7381114.1"/>
    </source>
</evidence>
<protein>
    <submittedName>
        <fullName evidence="1">Uncharacterized protein</fullName>
    </submittedName>
</protein>
<sequence>MTETPDIRSEETSSDTQIVQLIPANGWVAVYKDDDTELRAPLVAWALRRDGEVIPLDTDPEGDVGDPRKTRNFHRVERVTDRHN</sequence>
<dbReference type="RefSeq" id="WP_274997702.1">
    <property type="nucleotide sequence ID" value="NZ_JAJQQP010000017.1"/>
</dbReference>
<accession>A0ABU2CIF3</accession>
<reference evidence="1 2" key="1">
    <citation type="submission" date="2023-07" db="EMBL/GenBank/DDBJ databases">
        <title>Sequencing the genomes of 1000 actinobacteria strains.</title>
        <authorList>
            <person name="Klenk H.-P."/>
        </authorList>
    </citation>
    <scope>NUCLEOTIDE SEQUENCE [LARGE SCALE GENOMIC DNA]</scope>
    <source>
        <strain evidence="1 2">DSM 45554</strain>
    </source>
</reference>
<dbReference type="Proteomes" id="UP001183585">
    <property type="component" value="Unassembled WGS sequence"/>
</dbReference>
<evidence type="ECO:0000313" key="2">
    <source>
        <dbReference type="Proteomes" id="UP001183585"/>
    </source>
</evidence>
<organism evidence="1 2">
    <name type="scientific">Promicromonospora iranensis</name>
    <dbReference type="NCBI Taxonomy" id="1105144"/>
    <lineage>
        <taxon>Bacteria</taxon>
        <taxon>Bacillati</taxon>
        <taxon>Actinomycetota</taxon>
        <taxon>Actinomycetes</taxon>
        <taxon>Micrococcales</taxon>
        <taxon>Promicromonosporaceae</taxon>
        <taxon>Promicromonospora</taxon>
    </lineage>
</organism>
<name>A0ABU2CIF3_9MICO</name>
<keyword evidence="2" id="KW-1185">Reference proteome</keyword>